<sequence>MITCSIKVPNMDEEFWCSFIYASNFAEERKELWRDIQAQHDMASFRGKAWMVLGDFNEILDLDEHSNSATSPMITSSMQNFQEVVRYCSLSDMSTHGPKFTWCNKQEEGVICKKLDRVLHNMSWTQSFAQSYCVMESGGCSDHLRGKIFLSSDIQKPKGPFKFTNAIASQPEFLLAVEDHWRQSSPLFHSTSSLFRFSKKLKLLKPSLRALSRKKMANISTRASKAYEDLCSRQMAVLASPSPQVVAEESIAFERWERVVGLEESFLKQKSKLHWLQVGDKNNKFFHNAVKERHSVNSIHSVIDHHGVTLTDMEEIKGEAVRFFSELLTIKPPDFTGLSVEGLRELLPFRCSVTQQEHLISEVTELEVRKVIFSMPQNKSLGPDGYTVEFFKEAWSVIGSDLTKAIQSFFIYGFLPKGLNTTILALIPKKSEAREMKDYRPISCCNVLYKVISKILANRLKSTLPGFIAPNQSAFIKDRLLMENLLLASELLKDYHKEGISARCAMKIDISKAFDSVQWPFLLNTLSAVNLPDKFIHWIKLCVSTASFSVQVNGELDGFLEVNEVSDKAVHSHLTSL</sequence>
<dbReference type="CDD" id="cd01650">
    <property type="entry name" value="RT_nLTR_like"/>
    <property type="match status" value="1"/>
</dbReference>
<evidence type="ECO:0000313" key="3">
    <source>
        <dbReference type="Proteomes" id="UP001558713"/>
    </source>
</evidence>
<dbReference type="SUPFAM" id="SSF56672">
    <property type="entry name" value="DNA/RNA polymerases"/>
    <property type="match status" value="1"/>
</dbReference>
<evidence type="ECO:0000313" key="2">
    <source>
        <dbReference type="EMBL" id="KAL1211076.1"/>
    </source>
</evidence>
<dbReference type="InterPro" id="IPR043502">
    <property type="entry name" value="DNA/RNA_pol_sf"/>
</dbReference>
<name>A0ABD1AWE6_CARAN</name>
<dbReference type="Gene3D" id="3.60.10.10">
    <property type="entry name" value="Endonuclease/exonuclease/phosphatase"/>
    <property type="match status" value="1"/>
</dbReference>
<accession>A0ABD1AWE6</accession>
<dbReference type="InterPro" id="IPR036691">
    <property type="entry name" value="Endo/exonu/phosph_ase_sf"/>
</dbReference>
<dbReference type="PANTHER" id="PTHR19446">
    <property type="entry name" value="REVERSE TRANSCRIPTASES"/>
    <property type="match status" value="1"/>
</dbReference>
<gene>
    <name evidence="2" type="ORF">V5N11_018485</name>
</gene>
<evidence type="ECO:0000259" key="1">
    <source>
        <dbReference type="Pfam" id="PF00078"/>
    </source>
</evidence>
<comment type="caution">
    <text evidence="2">The sequence shown here is derived from an EMBL/GenBank/DDBJ whole genome shotgun (WGS) entry which is preliminary data.</text>
</comment>
<dbReference type="SUPFAM" id="SSF56219">
    <property type="entry name" value="DNase I-like"/>
    <property type="match status" value="1"/>
</dbReference>
<keyword evidence="3" id="KW-1185">Reference proteome</keyword>
<dbReference type="Pfam" id="PF00078">
    <property type="entry name" value="RVT_1"/>
    <property type="match status" value="1"/>
</dbReference>
<dbReference type="AlphaFoldDB" id="A0ABD1AWE6"/>
<dbReference type="InterPro" id="IPR000477">
    <property type="entry name" value="RT_dom"/>
</dbReference>
<proteinExistence type="predicted"/>
<reference evidence="2 3" key="1">
    <citation type="submission" date="2024-04" db="EMBL/GenBank/DDBJ databases">
        <title>Genome assembly C_amara_ONT_v2.</title>
        <authorList>
            <person name="Yant L."/>
            <person name="Moore C."/>
            <person name="Slenker M."/>
        </authorList>
    </citation>
    <scope>NUCLEOTIDE SEQUENCE [LARGE SCALE GENOMIC DNA]</scope>
    <source>
        <tissue evidence="2">Leaf</tissue>
    </source>
</reference>
<dbReference type="EMBL" id="JBANAX010000384">
    <property type="protein sequence ID" value="KAL1211076.1"/>
    <property type="molecule type" value="Genomic_DNA"/>
</dbReference>
<feature type="domain" description="Reverse transcriptase" evidence="1">
    <location>
        <begin position="427"/>
        <end position="558"/>
    </location>
</feature>
<dbReference type="Proteomes" id="UP001558713">
    <property type="component" value="Unassembled WGS sequence"/>
</dbReference>
<organism evidence="2 3">
    <name type="scientific">Cardamine amara subsp. amara</name>
    <dbReference type="NCBI Taxonomy" id="228776"/>
    <lineage>
        <taxon>Eukaryota</taxon>
        <taxon>Viridiplantae</taxon>
        <taxon>Streptophyta</taxon>
        <taxon>Embryophyta</taxon>
        <taxon>Tracheophyta</taxon>
        <taxon>Spermatophyta</taxon>
        <taxon>Magnoliopsida</taxon>
        <taxon>eudicotyledons</taxon>
        <taxon>Gunneridae</taxon>
        <taxon>Pentapetalae</taxon>
        <taxon>rosids</taxon>
        <taxon>malvids</taxon>
        <taxon>Brassicales</taxon>
        <taxon>Brassicaceae</taxon>
        <taxon>Cardamineae</taxon>
        <taxon>Cardamine</taxon>
    </lineage>
</organism>
<protein>
    <recommendedName>
        <fullName evidence="1">Reverse transcriptase domain-containing protein</fullName>
    </recommendedName>
</protein>